<keyword evidence="1" id="KW-0812">Transmembrane</keyword>
<evidence type="ECO:0000313" key="2">
    <source>
        <dbReference type="EMBL" id="KAF0320237.1"/>
    </source>
</evidence>
<evidence type="ECO:0000313" key="3">
    <source>
        <dbReference type="Proteomes" id="UP000434172"/>
    </source>
</evidence>
<keyword evidence="3" id="KW-1185">Reference proteome</keyword>
<dbReference type="EMBL" id="WOWK01000085">
    <property type="protein sequence ID" value="KAF0320237.1"/>
    <property type="molecule type" value="Genomic_DNA"/>
</dbReference>
<gene>
    <name evidence="2" type="ORF">GQ607_012499</name>
</gene>
<dbReference type="PANTHER" id="PTHR35394:SF5">
    <property type="entry name" value="DUF3176 DOMAIN-CONTAINING PROTEIN"/>
    <property type="match status" value="1"/>
</dbReference>
<organism evidence="2 3">
    <name type="scientific">Colletotrichum asianum</name>
    <dbReference type="NCBI Taxonomy" id="702518"/>
    <lineage>
        <taxon>Eukaryota</taxon>
        <taxon>Fungi</taxon>
        <taxon>Dikarya</taxon>
        <taxon>Ascomycota</taxon>
        <taxon>Pezizomycotina</taxon>
        <taxon>Sordariomycetes</taxon>
        <taxon>Hypocreomycetidae</taxon>
        <taxon>Glomerellales</taxon>
        <taxon>Glomerellaceae</taxon>
        <taxon>Colletotrichum</taxon>
        <taxon>Colletotrichum gloeosporioides species complex</taxon>
    </lineage>
</organism>
<proteinExistence type="predicted"/>
<dbReference type="Proteomes" id="UP000434172">
    <property type="component" value="Unassembled WGS sequence"/>
</dbReference>
<keyword evidence="1" id="KW-1133">Transmembrane helix</keyword>
<keyword evidence="1" id="KW-0472">Membrane</keyword>
<name>A0A8H3W8P7_9PEZI</name>
<dbReference type="AlphaFoldDB" id="A0A8H3W8P7"/>
<feature type="transmembrane region" description="Helical" evidence="1">
    <location>
        <begin position="546"/>
        <end position="568"/>
    </location>
</feature>
<accession>A0A8H3W8P7</accession>
<comment type="caution">
    <text evidence="2">The sequence shown here is derived from an EMBL/GenBank/DDBJ whole genome shotgun (WGS) entry which is preliminary data.</text>
</comment>
<dbReference type="Pfam" id="PF11374">
    <property type="entry name" value="DUF3176"/>
    <property type="match status" value="1"/>
</dbReference>
<feature type="transmembrane region" description="Helical" evidence="1">
    <location>
        <begin position="61"/>
        <end position="82"/>
    </location>
</feature>
<evidence type="ECO:0000256" key="1">
    <source>
        <dbReference type="SAM" id="Phobius"/>
    </source>
</evidence>
<dbReference type="OrthoDB" id="5242705at2759"/>
<protein>
    <submittedName>
        <fullName evidence="2">Uncharacterized protein</fullName>
    </submittedName>
</protein>
<dbReference type="InterPro" id="IPR021514">
    <property type="entry name" value="DUF3176"/>
</dbReference>
<dbReference type="PANTHER" id="PTHR35394">
    <property type="entry name" value="DUF3176 DOMAIN-CONTAINING PROTEIN"/>
    <property type="match status" value="1"/>
</dbReference>
<sequence>MSTENPEKFSTVSAACVKQENDTETSVTPTSPTLEIPSQGSLSECEVVRGPSKIVLLVTGWWYMEFVCIFLCFGIFGFYCWFLQDIDCKSWDYTGSFKSIPLFSNLVFNNLPAALTQVSVVLKLLMFVPVSSAIGQLSWYRFWNTASRPVSDLQTFDAASRGLSGSVRLLLSRHVLNSLETTLASILTIAALYLGSSMQNAVDYSYPSEITPYLAEYQHFFTAAIPFVDRFDPDPQSNVIITDSKDVYIDPRMEASFYSAWLYRMNPQNSNKRQSSNISSFIPVNCTSAYCDWGKYTTLVVRSQCESVPAVINSAGFAQSDRANISSAVNVTGVNSTSTTVQSLLNLKASKTIPENSSFASSFHNQSAVIIHLAAISMDALYWAEAAECILHWEVQHFSNIRYNSSDSSLISNDTQHISPKTEQSTRDIIFEAPCNQDKENQTCIYQVDLAASRELQRPLADLFEGYVLPDREDKRHLRASTKATQVFASSWVDNAMVSSTTPLKSCLEEYMSNMAGGVSGNLFSTVGHLMVGQAANNGGRYAIKWYWTIYSGTMMVLSTYIFLFAVWKTRKMPVWKTSLLPFLYHGLQHPTKDDRYELSHLAWMEHASRNRRVTLRDEGDGLGLKLRDS</sequence>
<reference evidence="2 3" key="1">
    <citation type="submission" date="2019-12" db="EMBL/GenBank/DDBJ databases">
        <title>A genome sequence resource for the geographically widespread anthracnose pathogen Colletotrichum asianum.</title>
        <authorList>
            <person name="Meng Y."/>
        </authorList>
    </citation>
    <scope>NUCLEOTIDE SEQUENCE [LARGE SCALE GENOMIC DNA]</scope>
    <source>
        <strain evidence="2 3">ICMP 18580</strain>
    </source>
</reference>